<proteinExistence type="predicted"/>
<reference evidence="2 3" key="1">
    <citation type="submission" date="2019-03" db="EMBL/GenBank/DDBJ databases">
        <title>Genomic Encyclopedia of Type Strains, Phase IV (KMG-IV): sequencing the most valuable type-strain genomes for metagenomic binning, comparative biology and taxonomic classification.</title>
        <authorList>
            <person name="Goeker M."/>
        </authorList>
    </citation>
    <scope>NUCLEOTIDE SEQUENCE [LARGE SCALE GENOMIC DNA]</scope>
    <source>
        <strain evidence="2 3">DSM 45765</strain>
    </source>
</reference>
<keyword evidence="1" id="KW-0732">Signal</keyword>
<protein>
    <submittedName>
        <fullName evidence="2">Uncharacterized protein</fullName>
    </submittedName>
</protein>
<organism evidence="2 3">
    <name type="scientific">Tamaricihabitans halophyticus</name>
    <dbReference type="NCBI Taxonomy" id="1262583"/>
    <lineage>
        <taxon>Bacteria</taxon>
        <taxon>Bacillati</taxon>
        <taxon>Actinomycetota</taxon>
        <taxon>Actinomycetes</taxon>
        <taxon>Pseudonocardiales</taxon>
        <taxon>Pseudonocardiaceae</taxon>
        <taxon>Tamaricihabitans</taxon>
    </lineage>
</organism>
<gene>
    <name evidence="2" type="ORF">EV191_105193</name>
</gene>
<accession>A0A4R2QT81</accession>
<comment type="caution">
    <text evidence="2">The sequence shown here is derived from an EMBL/GenBank/DDBJ whole genome shotgun (WGS) entry which is preliminary data.</text>
</comment>
<feature type="signal peptide" evidence="1">
    <location>
        <begin position="1"/>
        <end position="38"/>
    </location>
</feature>
<evidence type="ECO:0000313" key="2">
    <source>
        <dbReference type="EMBL" id="TCP53130.1"/>
    </source>
</evidence>
<evidence type="ECO:0000256" key="1">
    <source>
        <dbReference type="SAM" id="SignalP"/>
    </source>
</evidence>
<feature type="chain" id="PRO_5020737410" evidence="1">
    <location>
        <begin position="39"/>
        <end position="56"/>
    </location>
</feature>
<sequence length="56" mass="5682">MRPAKAADQRPRLRLVAALLAAAAASFALAFGASTASAADQPSTTEHTLASGTLTW</sequence>
<evidence type="ECO:0000313" key="3">
    <source>
        <dbReference type="Proteomes" id="UP000294911"/>
    </source>
</evidence>
<dbReference type="EMBL" id="SLXQ01000005">
    <property type="protein sequence ID" value="TCP53130.1"/>
    <property type="molecule type" value="Genomic_DNA"/>
</dbReference>
<dbReference type="AlphaFoldDB" id="A0A4R2QT81"/>
<keyword evidence="3" id="KW-1185">Reference proteome</keyword>
<dbReference type="Proteomes" id="UP000294911">
    <property type="component" value="Unassembled WGS sequence"/>
</dbReference>
<name>A0A4R2QT81_9PSEU</name>
<dbReference type="RefSeq" id="WP_165912957.1">
    <property type="nucleotide sequence ID" value="NZ_SLXQ01000005.1"/>
</dbReference>